<accession>A0A2N5C7X7</accession>
<comment type="caution">
    <text evidence="1">The sequence shown here is derived from an EMBL/GenBank/DDBJ whole genome shotgun (WGS) entry which is preliminary data.</text>
</comment>
<dbReference type="EMBL" id="PJRP01000012">
    <property type="protein sequence ID" value="PLP98325.1"/>
    <property type="molecule type" value="Genomic_DNA"/>
</dbReference>
<name>A0A2N5C7X7_9BURK</name>
<dbReference type="OrthoDB" id="1668885at2"/>
<gene>
    <name evidence="1" type="ORF">CYJ10_22765</name>
</gene>
<sequence>MARTYLETLQSDEQTVAAREAPMTHDEQVGNFALRELVNLNPQYGLADDPDHLEPGWVLDVTR</sequence>
<reference evidence="1 2" key="1">
    <citation type="submission" date="2017-12" db="EMBL/GenBank/DDBJ databases">
        <title>Genome sequence of the active heterotrophic nitrifier-denitrifier, Cupriavidus pauculus UM1.</title>
        <authorList>
            <person name="Putonti C."/>
            <person name="Castignetti D."/>
        </authorList>
    </citation>
    <scope>NUCLEOTIDE SEQUENCE [LARGE SCALE GENOMIC DNA]</scope>
    <source>
        <strain evidence="1 2">UM1</strain>
    </source>
</reference>
<evidence type="ECO:0000313" key="2">
    <source>
        <dbReference type="Proteomes" id="UP000234341"/>
    </source>
</evidence>
<evidence type="ECO:0000313" key="1">
    <source>
        <dbReference type="EMBL" id="PLP98325.1"/>
    </source>
</evidence>
<dbReference type="NCBIfam" id="NF012230">
    <property type="entry name" value="LWXIA_domain"/>
    <property type="match status" value="1"/>
</dbReference>
<protein>
    <submittedName>
        <fullName evidence="1">LWXIA domain-containing protein</fullName>
    </submittedName>
</protein>
<organism evidence="1 2">
    <name type="scientific">Cupriavidus pauculus</name>
    <dbReference type="NCBI Taxonomy" id="82633"/>
    <lineage>
        <taxon>Bacteria</taxon>
        <taxon>Pseudomonadati</taxon>
        <taxon>Pseudomonadota</taxon>
        <taxon>Betaproteobacteria</taxon>
        <taxon>Burkholderiales</taxon>
        <taxon>Burkholderiaceae</taxon>
        <taxon>Cupriavidus</taxon>
    </lineage>
</organism>
<dbReference type="Proteomes" id="UP000234341">
    <property type="component" value="Unassembled WGS sequence"/>
</dbReference>
<proteinExistence type="predicted"/>
<dbReference type="AlphaFoldDB" id="A0A2N5C7X7"/>